<evidence type="ECO:0000256" key="1">
    <source>
        <dbReference type="SAM" id="Phobius"/>
    </source>
</evidence>
<name>D9SJE8_GALCS</name>
<dbReference type="SMART" id="SM00267">
    <property type="entry name" value="GGDEF"/>
    <property type="match status" value="1"/>
</dbReference>
<evidence type="ECO:0000259" key="2">
    <source>
        <dbReference type="PROSITE" id="PS50112"/>
    </source>
</evidence>
<feature type="domain" description="GGDEF" evidence="5">
    <location>
        <begin position="571"/>
        <end position="718"/>
    </location>
</feature>
<dbReference type="GO" id="GO:0016020">
    <property type="term" value="C:membrane"/>
    <property type="evidence" value="ECO:0007669"/>
    <property type="project" value="InterPro"/>
</dbReference>
<feature type="domain" description="PAS" evidence="2">
    <location>
        <begin position="414"/>
        <end position="458"/>
    </location>
</feature>
<dbReference type="NCBIfam" id="TIGR00229">
    <property type="entry name" value="sensory_box"/>
    <property type="match status" value="1"/>
</dbReference>
<dbReference type="Pfam" id="PF13426">
    <property type="entry name" value="PAS_9"/>
    <property type="match status" value="1"/>
</dbReference>
<feature type="domain" description="HAMP" evidence="4">
    <location>
        <begin position="332"/>
        <end position="384"/>
    </location>
</feature>
<evidence type="ECO:0000313" key="7">
    <source>
        <dbReference type="Proteomes" id="UP000001235"/>
    </source>
</evidence>
<keyword evidence="7" id="KW-1185">Reference proteome</keyword>
<dbReference type="GO" id="GO:0007165">
    <property type="term" value="P:signal transduction"/>
    <property type="evidence" value="ECO:0007669"/>
    <property type="project" value="InterPro"/>
</dbReference>
<keyword evidence="1" id="KW-1133">Transmembrane helix</keyword>
<dbReference type="Gene3D" id="6.10.340.10">
    <property type="match status" value="1"/>
</dbReference>
<dbReference type="InterPro" id="IPR000700">
    <property type="entry name" value="PAS-assoc_C"/>
</dbReference>
<dbReference type="CDD" id="cd01949">
    <property type="entry name" value="GGDEF"/>
    <property type="match status" value="1"/>
</dbReference>
<dbReference type="EMBL" id="CP002159">
    <property type="protein sequence ID" value="ADL56336.1"/>
    <property type="molecule type" value="Genomic_DNA"/>
</dbReference>
<sequence>MKLKTRIFILMSVIFAAFMVTIALYSSYLVTQLNERWGARVTEKQVLFDKHRTLQPLLREIGLARQLAAEPAMLEMALHEGSVKAQEAGIAVLEQYRMRFQDHSYFAAIIKSGHYYFNDDDAKQFGAQQLRYTLSRKNPDDAWFYATVESDREYQVNVDPDAHLGNVKVWINVAVKQGNRVVAVIGTGIDIGEFLKGTVDDTQVGIDNLFIDRDMAVQLHADQTLIDYASLTKAVDQRRKVDVLLRDPSDLARLRAVMHRLESAPDKIETLWVNYEGRKRLLGVAYLPAIGWFDLTLIDGGTLGLLEQFYFIPVFAVLFLLGLLATGIMLHRLVLKPLYKMGLSIEQIKAGNYDIDVPQTGTGEIAELSAEFRNMLDVVRNTKQDLENTVAHRTAQLSLELAERRRVEDDLRRSETKFRQLFELSPIGLAMVDYETGKFLEVNHSVLESIGYTKAELLALNCRDVTPVEYESQEREQIDSLNRTGYFGPTIREYMRKDGSRYPIEIRGFRLTDSDGKMCVWGIVEDITERTQFEAQIRQLAYYDTLTQLPNRRLLNDRMNQVIASSRRSGCHAALMFLDLDNFKPLNDTYGHAVGDLLLVEAASRLKNCVREMDTVARFGGDEFVVMLSELDRGQAGAAAEALNVAEKIRSVLSQSYSLTISREERVDTLVRHHCTVSIGVVLFVDHQGSQDEVLKWADAAMYQAKDGGRNQIRFYEAPV</sequence>
<organism evidence="6 7">
    <name type="scientific">Gallionella capsiferriformans (strain ES-2)</name>
    <name type="common">Gallionella ferruginea capsiferriformans (strain ES-2)</name>
    <dbReference type="NCBI Taxonomy" id="395494"/>
    <lineage>
        <taxon>Bacteria</taxon>
        <taxon>Pseudomonadati</taxon>
        <taxon>Pseudomonadota</taxon>
        <taxon>Betaproteobacteria</taxon>
        <taxon>Nitrosomonadales</taxon>
        <taxon>Gallionellaceae</taxon>
        <taxon>Gallionella</taxon>
    </lineage>
</organism>
<dbReference type="Gene3D" id="3.30.450.20">
    <property type="entry name" value="PAS domain"/>
    <property type="match status" value="1"/>
</dbReference>
<dbReference type="InterPro" id="IPR001610">
    <property type="entry name" value="PAC"/>
</dbReference>
<feature type="transmembrane region" description="Helical" evidence="1">
    <location>
        <begin position="310"/>
        <end position="330"/>
    </location>
</feature>
<dbReference type="PROSITE" id="PS50113">
    <property type="entry name" value="PAC"/>
    <property type="match status" value="1"/>
</dbReference>
<dbReference type="PROSITE" id="PS50885">
    <property type="entry name" value="HAMP"/>
    <property type="match status" value="1"/>
</dbReference>
<dbReference type="AlphaFoldDB" id="D9SJE8"/>
<dbReference type="Gene3D" id="3.30.70.270">
    <property type="match status" value="1"/>
</dbReference>
<dbReference type="HOGENOM" id="CLU_464495_0_0_4"/>
<dbReference type="eggNOG" id="COG2199">
    <property type="taxonomic scope" value="Bacteria"/>
</dbReference>
<dbReference type="FunFam" id="3.30.70.270:FF:000001">
    <property type="entry name" value="Diguanylate cyclase domain protein"/>
    <property type="match status" value="1"/>
</dbReference>
<dbReference type="OrthoDB" id="5496380at2"/>
<dbReference type="GO" id="GO:0003824">
    <property type="term" value="F:catalytic activity"/>
    <property type="evidence" value="ECO:0007669"/>
    <property type="project" value="UniProtKB-ARBA"/>
</dbReference>
<dbReference type="InterPro" id="IPR052155">
    <property type="entry name" value="Biofilm_reg_signaling"/>
</dbReference>
<dbReference type="STRING" id="395494.Galf_2334"/>
<dbReference type="PANTHER" id="PTHR44757:SF2">
    <property type="entry name" value="BIOFILM ARCHITECTURE MAINTENANCE PROTEIN MBAA"/>
    <property type="match status" value="1"/>
</dbReference>
<dbReference type="KEGG" id="gca:Galf_2334"/>
<proteinExistence type="predicted"/>
<dbReference type="SMART" id="SM00086">
    <property type="entry name" value="PAC"/>
    <property type="match status" value="1"/>
</dbReference>
<dbReference type="InterPro" id="IPR003660">
    <property type="entry name" value="HAMP_dom"/>
</dbReference>
<evidence type="ECO:0000313" key="6">
    <source>
        <dbReference type="EMBL" id="ADL56336.1"/>
    </source>
</evidence>
<accession>D9SJE8</accession>
<dbReference type="SUPFAM" id="SSF55073">
    <property type="entry name" value="Nucleotide cyclase"/>
    <property type="match status" value="1"/>
</dbReference>
<gene>
    <name evidence="6" type="ordered locus">Galf_2334</name>
</gene>
<evidence type="ECO:0000259" key="3">
    <source>
        <dbReference type="PROSITE" id="PS50113"/>
    </source>
</evidence>
<evidence type="ECO:0000259" key="5">
    <source>
        <dbReference type="PROSITE" id="PS50887"/>
    </source>
</evidence>
<dbReference type="SUPFAM" id="SSF158472">
    <property type="entry name" value="HAMP domain-like"/>
    <property type="match status" value="1"/>
</dbReference>
<dbReference type="CDD" id="cd00130">
    <property type="entry name" value="PAS"/>
    <property type="match status" value="1"/>
</dbReference>
<dbReference type="Pfam" id="PF00990">
    <property type="entry name" value="GGDEF"/>
    <property type="match status" value="1"/>
</dbReference>
<dbReference type="eggNOG" id="COG4192">
    <property type="taxonomic scope" value="Bacteria"/>
</dbReference>
<protein>
    <submittedName>
        <fullName evidence="6">Diguanylate cyclase with PAS/PAC sensor</fullName>
    </submittedName>
</protein>
<dbReference type="NCBIfam" id="TIGR00254">
    <property type="entry name" value="GGDEF"/>
    <property type="match status" value="1"/>
</dbReference>
<feature type="domain" description="PAC" evidence="3">
    <location>
        <begin position="488"/>
        <end position="539"/>
    </location>
</feature>
<dbReference type="SUPFAM" id="SSF55785">
    <property type="entry name" value="PYP-like sensor domain (PAS domain)"/>
    <property type="match status" value="1"/>
</dbReference>
<dbReference type="PROSITE" id="PS50887">
    <property type="entry name" value="GGDEF"/>
    <property type="match status" value="1"/>
</dbReference>
<dbReference type="RefSeq" id="WP_013294259.1">
    <property type="nucleotide sequence ID" value="NC_014394.1"/>
</dbReference>
<dbReference type="Pfam" id="PF00672">
    <property type="entry name" value="HAMP"/>
    <property type="match status" value="1"/>
</dbReference>
<dbReference type="InterPro" id="IPR035965">
    <property type="entry name" value="PAS-like_dom_sf"/>
</dbReference>
<dbReference type="InterPro" id="IPR043128">
    <property type="entry name" value="Rev_trsase/Diguanyl_cyclase"/>
</dbReference>
<dbReference type="SMART" id="SM00304">
    <property type="entry name" value="HAMP"/>
    <property type="match status" value="1"/>
</dbReference>
<evidence type="ECO:0000259" key="4">
    <source>
        <dbReference type="PROSITE" id="PS50885"/>
    </source>
</evidence>
<dbReference type="Proteomes" id="UP000001235">
    <property type="component" value="Chromosome"/>
</dbReference>
<feature type="transmembrane region" description="Helical" evidence="1">
    <location>
        <begin position="281"/>
        <end position="298"/>
    </location>
</feature>
<dbReference type="PROSITE" id="PS50112">
    <property type="entry name" value="PAS"/>
    <property type="match status" value="1"/>
</dbReference>
<feature type="transmembrane region" description="Helical" evidence="1">
    <location>
        <begin position="6"/>
        <end position="30"/>
    </location>
</feature>
<keyword evidence="1" id="KW-0812">Transmembrane</keyword>
<keyword evidence="1" id="KW-0472">Membrane</keyword>
<dbReference type="SMART" id="SM00091">
    <property type="entry name" value="PAS"/>
    <property type="match status" value="1"/>
</dbReference>
<dbReference type="InterPro" id="IPR000014">
    <property type="entry name" value="PAS"/>
</dbReference>
<dbReference type="InterPro" id="IPR029787">
    <property type="entry name" value="Nucleotide_cyclase"/>
</dbReference>
<reference evidence="6 7" key="1">
    <citation type="submission" date="2010-08" db="EMBL/GenBank/DDBJ databases">
        <title>Complete sequence of Gallionella capsiferriformans ES-2.</title>
        <authorList>
            <consortium name="US DOE Joint Genome Institute"/>
            <person name="Lucas S."/>
            <person name="Copeland A."/>
            <person name="Lapidus A."/>
            <person name="Cheng J.-F."/>
            <person name="Bruce D."/>
            <person name="Goodwin L."/>
            <person name="Pitluck S."/>
            <person name="Chertkov O."/>
            <person name="Davenport K.W."/>
            <person name="Detter J.C."/>
            <person name="Han C."/>
            <person name="Tapia R."/>
            <person name="Land M."/>
            <person name="Hauser L."/>
            <person name="Chang Y.-J."/>
            <person name="Jeffries C."/>
            <person name="Kyrpides N."/>
            <person name="Ivanova N."/>
            <person name="Mikhailova N."/>
            <person name="Shelobolina E.S."/>
            <person name="Picardal F."/>
            <person name="Roden E."/>
            <person name="Emerson D."/>
            <person name="Woyke T."/>
        </authorList>
    </citation>
    <scope>NUCLEOTIDE SEQUENCE [LARGE SCALE GENOMIC DNA]</scope>
    <source>
        <strain evidence="6 7">ES-2</strain>
    </source>
</reference>
<dbReference type="PANTHER" id="PTHR44757">
    <property type="entry name" value="DIGUANYLATE CYCLASE DGCP"/>
    <property type="match status" value="1"/>
</dbReference>
<dbReference type="InterPro" id="IPR000160">
    <property type="entry name" value="GGDEF_dom"/>
</dbReference>
<dbReference type="CDD" id="cd06225">
    <property type="entry name" value="HAMP"/>
    <property type="match status" value="1"/>
</dbReference>